<keyword evidence="3" id="KW-1185">Reference proteome</keyword>
<accession>A0A8J5MRR1</accession>
<organism evidence="2 3">
    <name type="scientific">Homarus americanus</name>
    <name type="common">American lobster</name>
    <dbReference type="NCBI Taxonomy" id="6706"/>
    <lineage>
        <taxon>Eukaryota</taxon>
        <taxon>Metazoa</taxon>
        <taxon>Ecdysozoa</taxon>
        <taxon>Arthropoda</taxon>
        <taxon>Crustacea</taxon>
        <taxon>Multicrustacea</taxon>
        <taxon>Malacostraca</taxon>
        <taxon>Eumalacostraca</taxon>
        <taxon>Eucarida</taxon>
        <taxon>Decapoda</taxon>
        <taxon>Pleocyemata</taxon>
        <taxon>Astacidea</taxon>
        <taxon>Nephropoidea</taxon>
        <taxon>Nephropidae</taxon>
        <taxon>Homarus</taxon>
    </lineage>
</organism>
<reference evidence="2" key="1">
    <citation type="journal article" date="2021" name="Sci. Adv.">
        <title>The American lobster genome reveals insights on longevity, neural, and immune adaptations.</title>
        <authorList>
            <person name="Polinski J.M."/>
            <person name="Zimin A.V."/>
            <person name="Clark K.F."/>
            <person name="Kohn A.B."/>
            <person name="Sadowski N."/>
            <person name="Timp W."/>
            <person name="Ptitsyn A."/>
            <person name="Khanna P."/>
            <person name="Romanova D.Y."/>
            <person name="Williams P."/>
            <person name="Greenwood S.J."/>
            <person name="Moroz L.L."/>
            <person name="Walt D.R."/>
            <person name="Bodnar A.G."/>
        </authorList>
    </citation>
    <scope>NUCLEOTIDE SEQUENCE</scope>
    <source>
        <strain evidence="2">GMGI-L3</strain>
    </source>
</reference>
<gene>
    <name evidence="2" type="ORF">Hamer_G014131</name>
</gene>
<dbReference type="PROSITE" id="PS51233">
    <property type="entry name" value="VWFD"/>
    <property type="match status" value="1"/>
</dbReference>
<dbReference type="EMBL" id="JAHLQT010028947">
    <property type="protein sequence ID" value="KAG7161570.1"/>
    <property type="molecule type" value="Genomic_DNA"/>
</dbReference>
<evidence type="ECO:0000313" key="3">
    <source>
        <dbReference type="Proteomes" id="UP000747542"/>
    </source>
</evidence>
<evidence type="ECO:0000313" key="2">
    <source>
        <dbReference type="EMBL" id="KAG7161570.1"/>
    </source>
</evidence>
<name>A0A8J5MRR1_HOMAM</name>
<feature type="domain" description="VWFD" evidence="1">
    <location>
        <begin position="1"/>
        <end position="112"/>
    </location>
</feature>
<dbReference type="AlphaFoldDB" id="A0A8J5MRR1"/>
<dbReference type="Proteomes" id="UP000747542">
    <property type="component" value="Unassembled WGS sequence"/>
</dbReference>
<protein>
    <recommendedName>
        <fullName evidence="1">VWFD domain-containing protein</fullName>
    </recommendedName>
</protein>
<comment type="caution">
    <text evidence="2">The sequence shown here is derived from an EMBL/GenBank/DDBJ whole genome shotgun (WGS) entry which is preliminary data.</text>
</comment>
<proteinExistence type="predicted"/>
<dbReference type="InterPro" id="IPR001846">
    <property type="entry name" value="VWF_type-D"/>
</dbReference>
<sequence length="243" mass="28106">MVNGESFYVDPGLDLQPVVTSGGNHEVLVFRYLGCIVIIGSSKLVIMQCTHVLFVWAPSEYSGLLNGLCGHLSNNKKDDFLDRWEDLHPYSYHPIQFALSWMTEDQLGPPCNEMCPEPGYNCSTTARSSDKSERLISHGKKPKSKIQKISKRIRKLCRRHVGKDPIFFKFCVFDLWQLYKEGKRNMWKEWVRKLCKITIIMNHLLELVKETTLILKMTNDLIKGHNEDDFCTHEDQNVNNSLL</sequence>
<evidence type="ECO:0000259" key="1">
    <source>
        <dbReference type="PROSITE" id="PS51233"/>
    </source>
</evidence>